<keyword evidence="3" id="KW-1185">Reference proteome</keyword>
<dbReference type="AlphaFoldDB" id="A0A1R3FVE7"/>
<proteinExistence type="predicted"/>
<feature type="region of interest" description="Disordered" evidence="1">
    <location>
        <begin position="82"/>
        <end position="164"/>
    </location>
</feature>
<evidence type="ECO:0000313" key="3">
    <source>
        <dbReference type="Proteomes" id="UP000187203"/>
    </source>
</evidence>
<reference evidence="3" key="1">
    <citation type="submission" date="2013-09" db="EMBL/GenBank/DDBJ databases">
        <title>Corchorus olitorius genome sequencing.</title>
        <authorList>
            <person name="Alam M."/>
            <person name="Haque M.S."/>
            <person name="Islam M.S."/>
            <person name="Emdad E.M."/>
            <person name="Islam M.M."/>
            <person name="Ahmed B."/>
            <person name="Halim A."/>
            <person name="Hossen Q.M.M."/>
            <person name="Hossain M.Z."/>
            <person name="Ahmed R."/>
            <person name="Khan M.M."/>
            <person name="Islam R."/>
            <person name="Rashid M.M."/>
            <person name="Khan S.A."/>
            <person name="Rahman M.S."/>
            <person name="Alam M."/>
            <person name="Yahiya A.S."/>
            <person name="Khan M.S."/>
            <person name="Azam M.S."/>
            <person name="Haque T."/>
            <person name="Lashkar M.Z.H."/>
            <person name="Akhand A.I."/>
            <person name="Morshed G."/>
            <person name="Roy S."/>
            <person name="Uddin K.S."/>
            <person name="Rabeya T."/>
            <person name="Hossain A.S."/>
            <person name="Chowdhury A."/>
            <person name="Snigdha A.R."/>
            <person name="Mortoza M.S."/>
            <person name="Matin S.A."/>
            <person name="Hoque S.M.E."/>
            <person name="Islam M.K."/>
            <person name="Roy D.K."/>
            <person name="Haider R."/>
            <person name="Moosa M.M."/>
            <person name="Elias S.M."/>
            <person name="Hasan A.M."/>
            <person name="Jahan S."/>
            <person name="Shafiuddin M."/>
            <person name="Mahmood N."/>
            <person name="Shommy N.S."/>
        </authorList>
    </citation>
    <scope>NUCLEOTIDE SEQUENCE [LARGE SCALE GENOMIC DNA]</scope>
    <source>
        <strain evidence="3">cv. O-4</strain>
    </source>
</reference>
<evidence type="ECO:0000313" key="2">
    <source>
        <dbReference type="EMBL" id="OMO49827.1"/>
    </source>
</evidence>
<sequence>MPGWSSEKGLKMFTGDMVVLDLARWLVDLAKCRAGNVQQDVDAGNEQEPAHNGNDLDAAGPIEIGVDNVNGQNAVHAMVMAKKDERVDDATRKKSRFPSNSKKSPRMDVGAPVFTISQAGQPGQRIVKSGSKEKQGFGLSSYRTQESNNSTLSIIRSRKAPWKP</sequence>
<dbReference type="Proteomes" id="UP000187203">
    <property type="component" value="Unassembled WGS sequence"/>
</dbReference>
<comment type="caution">
    <text evidence="2">The sequence shown here is derived from an EMBL/GenBank/DDBJ whole genome shotgun (WGS) entry which is preliminary data.</text>
</comment>
<protein>
    <submittedName>
        <fullName evidence="2">DNA polymerase epsilon catalytic subunit A</fullName>
    </submittedName>
</protein>
<accession>A0A1R3FVE7</accession>
<name>A0A1R3FVE7_9ROSI</name>
<feature type="compositionally biased region" description="Basic and acidic residues" evidence="1">
    <location>
        <begin position="82"/>
        <end position="92"/>
    </location>
</feature>
<dbReference type="EMBL" id="AWUE01024763">
    <property type="protein sequence ID" value="OMO49827.1"/>
    <property type="molecule type" value="Genomic_DNA"/>
</dbReference>
<organism evidence="2 3">
    <name type="scientific">Corchorus olitorius</name>
    <dbReference type="NCBI Taxonomy" id="93759"/>
    <lineage>
        <taxon>Eukaryota</taxon>
        <taxon>Viridiplantae</taxon>
        <taxon>Streptophyta</taxon>
        <taxon>Embryophyta</taxon>
        <taxon>Tracheophyta</taxon>
        <taxon>Spermatophyta</taxon>
        <taxon>Magnoliopsida</taxon>
        <taxon>eudicotyledons</taxon>
        <taxon>Gunneridae</taxon>
        <taxon>Pentapetalae</taxon>
        <taxon>rosids</taxon>
        <taxon>malvids</taxon>
        <taxon>Malvales</taxon>
        <taxon>Malvaceae</taxon>
        <taxon>Grewioideae</taxon>
        <taxon>Apeibeae</taxon>
        <taxon>Corchorus</taxon>
    </lineage>
</organism>
<gene>
    <name evidence="2" type="ORF">COLO4_38351</name>
</gene>
<feature type="compositionally biased region" description="Polar residues" evidence="1">
    <location>
        <begin position="141"/>
        <end position="154"/>
    </location>
</feature>
<evidence type="ECO:0000256" key="1">
    <source>
        <dbReference type="SAM" id="MobiDB-lite"/>
    </source>
</evidence>